<reference evidence="1 2" key="1">
    <citation type="journal article" date="2014" name="Genome Announc.">
        <title>Draft Genome Sequence of the Carrageenan-Degrading Bacterium Cellulophaga sp. Strain KL-A, Isolated from Decaying Marine Algae.</title>
        <authorList>
            <person name="Shan D."/>
            <person name="Ying J."/>
            <person name="Li X."/>
            <person name="Gao Z."/>
            <person name="Wei G."/>
            <person name="Shao Z."/>
        </authorList>
    </citation>
    <scope>NUCLEOTIDE SEQUENCE [LARGE SCALE GENOMIC DNA]</scope>
    <source>
        <strain evidence="1 2">KL-A</strain>
    </source>
</reference>
<comment type="caution">
    <text evidence="1">The sequence shown here is derived from an EMBL/GenBank/DDBJ whole genome shotgun (WGS) entry which is preliminary data.</text>
</comment>
<keyword evidence="2" id="KW-1185">Reference proteome</keyword>
<dbReference type="RefSeq" id="WP_034646685.1">
    <property type="nucleotide sequence ID" value="NZ_ARZX01000024.1"/>
</dbReference>
<proteinExistence type="predicted"/>
<evidence type="ECO:0000313" key="2">
    <source>
        <dbReference type="Proteomes" id="UP000019275"/>
    </source>
</evidence>
<sequence>MKKDIIIPVIKDVHVAIIHEFNKEFLDKEWNVYVLNNKTETIEMVLVVSKGYDNDRITSTMRHSIAKLDGKSYAKVEMVQEDVLQLNNEFFVTFFADNKLFEKRFVFEKNTVNEANLTTIPLIDKDGVLAK</sequence>
<dbReference type="EMBL" id="ARZX01000024">
    <property type="protein sequence ID" value="EWH12009.1"/>
    <property type="molecule type" value="Genomic_DNA"/>
</dbReference>
<dbReference type="Proteomes" id="UP000019275">
    <property type="component" value="Unassembled WGS sequence"/>
</dbReference>
<evidence type="ECO:0000313" key="1">
    <source>
        <dbReference type="EMBL" id="EWH12009.1"/>
    </source>
</evidence>
<accession>A0ABP3B622</accession>
<organism evidence="1 2">
    <name type="scientific">Cellulophaga geojensis KL-A</name>
    <dbReference type="NCBI Taxonomy" id="1328323"/>
    <lineage>
        <taxon>Bacteria</taxon>
        <taxon>Pseudomonadati</taxon>
        <taxon>Bacteroidota</taxon>
        <taxon>Flavobacteriia</taxon>
        <taxon>Flavobacteriales</taxon>
        <taxon>Flavobacteriaceae</taxon>
        <taxon>Cellulophaga</taxon>
    </lineage>
</organism>
<name>A0ABP3B622_9FLAO</name>
<protein>
    <recommendedName>
        <fullName evidence="3">Phenylalanyl-tRNA synthetase subunit alpha</fullName>
    </recommendedName>
</protein>
<gene>
    <name evidence="1" type="ORF">KLA_14950</name>
</gene>
<evidence type="ECO:0008006" key="3">
    <source>
        <dbReference type="Google" id="ProtNLM"/>
    </source>
</evidence>